<accession>A0A8D9GTN7</accession>
<organism evidence="1 2">
    <name type="scientific">Brassica campestris</name>
    <name type="common">Field mustard</name>
    <dbReference type="NCBI Taxonomy" id="3711"/>
    <lineage>
        <taxon>Eukaryota</taxon>
        <taxon>Viridiplantae</taxon>
        <taxon>Streptophyta</taxon>
        <taxon>Embryophyta</taxon>
        <taxon>Tracheophyta</taxon>
        <taxon>Spermatophyta</taxon>
        <taxon>Magnoliopsida</taxon>
        <taxon>eudicotyledons</taxon>
        <taxon>Gunneridae</taxon>
        <taxon>Pentapetalae</taxon>
        <taxon>rosids</taxon>
        <taxon>malvids</taxon>
        <taxon>Brassicales</taxon>
        <taxon>Brassicaceae</taxon>
        <taxon>Brassiceae</taxon>
        <taxon>Brassica</taxon>
    </lineage>
</organism>
<gene>
    <name evidence="1" type="ORF">BRAPAZ1V2_A01P06830.2</name>
</gene>
<sequence length="41" mass="4765">VHSCFLLLASYTHRLCLDTSILRVLTEGRALWIMDQVKTFI</sequence>
<proteinExistence type="predicted"/>
<dbReference type="EMBL" id="LS974617">
    <property type="protein sequence ID" value="CAG7886607.1"/>
    <property type="molecule type" value="Genomic_DNA"/>
</dbReference>
<reference evidence="1 2" key="1">
    <citation type="submission" date="2021-07" db="EMBL/GenBank/DDBJ databases">
        <authorList>
            <consortium name="Genoscope - CEA"/>
            <person name="William W."/>
        </authorList>
    </citation>
    <scope>NUCLEOTIDE SEQUENCE [LARGE SCALE GENOMIC DNA]</scope>
</reference>
<dbReference type="Gramene" id="A01p06830.2_BraZ1">
    <property type="protein sequence ID" value="A01p06830.2_BraZ1.CDS.1"/>
    <property type="gene ID" value="A01g06830.2_BraZ1"/>
</dbReference>
<evidence type="ECO:0000313" key="1">
    <source>
        <dbReference type="EMBL" id="CAG7886607.1"/>
    </source>
</evidence>
<feature type="non-terminal residue" evidence="1">
    <location>
        <position position="1"/>
    </location>
</feature>
<dbReference type="Proteomes" id="UP000694005">
    <property type="component" value="Chromosome A01"/>
</dbReference>
<protein>
    <submittedName>
        <fullName evidence="1">Uncharacterized protein</fullName>
    </submittedName>
</protein>
<dbReference type="AlphaFoldDB" id="A0A8D9GTN7"/>
<name>A0A8D9GTN7_BRACM</name>
<feature type="non-terminal residue" evidence="1">
    <location>
        <position position="41"/>
    </location>
</feature>
<evidence type="ECO:0000313" key="2">
    <source>
        <dbReference type="Proteomes" id="UP000694005"/>
    </source>
</evidence>